<keyword evidence="5" id="KW-0378">Hydrolase</keyword>
<dbReference type="SMART" id="SM00226">
    <property type="entry name" value="LMWPc"/>
    <property type="match status" value="1"/>
</dbReference>
<dbReference type="InterPro" id="IPR036196">
    <property type="entry name" value="Ptyr_pPase_sf"/>
</dbReference>
<evidence type="ECO:0000256" key="2">
    <source>
        <dbReference type="ARBA" id="ARBA00004496"/>
    </source>
</evidence>
<dbReference type="GO" id="GO:0004726">
    <property type="term" value="F:non-membrane spanning protein tyrosine phosphatase activity"/>
    <property type="evidence" value="ECO:0007669"/>
    <property type="project" value="InterPro"/>
</dbReference>
<keyword evidence="11" id="KW-1185">Reference proteome</keyword>
<dbReference type="PRINTS" id="PR00720">
    <property type="entry name" value="MAMMALPTPASE"/>
</dbReference>
<evidence type="ECO:0000256" key="8">
    <source>
        <dbReference type="PIRSR" id="PIRSR617867-1"/>
    </source>
</evidence>
<evidence type="ECO:0000259" key="9">
    <source>
        <dbReference type="SMART" id="SM00226"/>
    </source>
</evidence>
<comment type="catalytic activity">
    <reaction evidence="7">
        <text>O-phospho-L-tyrosyl-[protein] + H2O = L-tyrosyl-[protein] + phosphate</text>
        <dbReference type="Rhea" id="RHEA:10684"/>
        <dbReference type="Rhea" id="RHEA-COMP:10136"/>
        <dbReference type="Rhea" id="RHEA-COMP:20101"/>
        <dbReference type="ChEBI" id="CHEBI:15377"/>
        <dbReference type="ChEBI" id="CHEBI:43474"/>
        <dbReference type="ChEBI" id="CHEBI:46858"/>
        <dbReference type="ChEBI" id="CHEBI:61978"/>
        <dbReference type="EC" id="3.1.3.48"/>
    </reaction>
</comment>
<evidence type="ECO:0000313" key="10">
    <source>
        <dbReference type="EMBL" id="KAH7325839.1"/>
    </source>
</evidence>
<keyword evidence="4" id="KW-0963">Cytoplasm</keyword>
<reference evidence="10" key="1">
    <citation type="journal article" date="2021" name="Nat. Commun.">
        <title>Genetic determinants of endophytism in the Arabidopsis root mycobiome.</title>
        <authorList>
            <person name="Mesny F."/>
            <person name="Miyauchi S."/>
            <person name="Thiergart T."/>
            <person name="Pickel B."/>
            <person name="Atanasova L."/>
            <person name="Karlsson M."/>
            <person name="Huettel B."/>
            <person name="Barry K.W."/>
            <person name="Haridas S."/>
            <person name="Chen C."/>
            <person name="Bauer D."/>
            <person name="Andreopoulos W."/>
            <person name="Pangilinan J."/>
            <person name="LaButti K."/>
            <person name="Riley R."/>
            <person name="Lipzen A."/>
            <person name="Clum A."/>
            <person name="Drula E."/>
            <person name="Henrissat B."/>
            <person name="Kohler A."/>
            <person name="Grigoriev I.V."/>
            <person name="Martin F.M."/>
            <person name="Hacquard S."/>
        </authorList>
    </citation>
    <scope>NUCLEOTIDE SEQUENCE</scope>
    <source>
        <strain evidence="10">MPI-CAGE-CH-0235</strain>
    </source>
</reference>
<evidence type="ECO:0000313" key="11">
    <source>
        <dbReference type="Proteomes" id="UP000813444"/>
    </source>
</evidence>
<comment type="caution">
    <text evidence="10">The sequence shown here is derived from an EMBL/GenBank/DDBJ whole genome shotgun (WGS) entry which is preliminary data.</text>
</comment>
<dbReference type="CDD" id="cd16343">
    <property type="entry name" value="LMWPTP"/>
    <property type="match status" value="1"/>
</dbReference>
<dbReference type="PANTHER" id="PTHR11717">
    <property type="entry name" value="LOW MOLECULAR WEIGHT PROTEIN TYROSINE PHOSPHATASE"/>
    <property type="match status" value="1"/>
</dbReference>
<organism evidence="10 11">
    <name type="scientific">Stachybotrys elegans</name>
    <dbReference type="NCBI Taxonomy" id="80388"/>
    <lineage>
        <taxon>Eukaryota</taxon>
        <taxon>Fungi</taxon>
        <taxon>Dikarya</taxon>
        <taxon>Ascomycota</taxon>
        <taxon>Pezizomycotina</taxon>
        <taxon>Sordariomycetes</taxon>
        <taxon>Hypocreomycetidae</taxon>
        <taxon>Hypocreales</taxon>
        <taxon>Stachybotryaceae</taxon>
        <taxon>Stachybotrys</taxon>
    </lineage>
</organism>
<dbReference type="EMBL" id="JAGPNK010000002">
    <property type="protein sequence ID" value="KAH7325839.1"/>
    <property type="molecule type" value="Genomic_DNA"/>
</dbReference>
<keyword evidence="6" id="KW-0904">Protein phosphatase</keyword>
<dbReference type="GO" id="GO:0005737">
    <property type="term" value="C:cytoplasm"/>
    <property type="evidence" value="ECO:0007669"/>
    <property type="project" value="UniProtKB-SubCell"/>
</dbReference>
<dbReference type="GO" id="GO:0003993">
    <property type="term" value="F:acid phosphatase activity"/>
    <property type="evidence" value="ECO:0007669"/>
    <property type="project" value="UniProtKB-EC"/>
</dbReference>
<dbReference type="PRINTS" id="PR00719">
    <property type="entry name" value="LMWPTPASE"/>
</dbReference>
<sequence>MTIHTTNTRTEANAPPHVSALSRLVYRQLVIRIFGRAKADPSPSPILHAILHQDGDFSPGDHPCLSYRSTLTKQRICLPSCPTSSVCRGQSRHKSCKSPVAMPEPISVLFVCLGNICRSPMAEGIFRHIAKEPQFQGKINIIDSCGTAAYHSGEPPDSRTMSTLEDNGITDYRHLARRFQTSDLDKFDYIFAMDRSNLSDLQRAQRGNPDSKAKVMLFGSYSGSSKAEIVDDPYYGGRDGFEKAYEQCTRFSRNFLKEVLGE</sequence>
<dbReference type="InterPro" id="IPR017867">
    <property type="entry name" value="Tyr_phospatase_low_mol_wt"/>
</dbReference>
<protein>
    <submittedName>
        <fullName evidence="10">Phosphotyrosine protein phosphatase I superfamily</fullName>
    </submittedName>
</protein>
<feature type="active site" evidence="8">
    <location>
        <position position="118"/>
    </location>
</feature>
<gene>
    <name evidence="10" type="ORF">B0I35DRAFT_421289</name>
</gene>
<evidence type="ECO:0000256" key="6">
    <source>
        <dbReference type="ARBA" id="ARBA00022912"/>
    </source>
</evidence>
<dbReference type="Proteomes" id="UP000813444">
    <property type="component" value="Unassembled WGS sequence"/>
</dbReference>
<comment type="similarity">
    <text evidence="3">Belongs to the low molecular weight phosphotyrosine protein phosphatase family.</text>
</comment>
<dbReference type="PANTHER" id="PTHR11717:SF7">
    <property type="entry name" value="LOW MOLECULAR WEIGHT PHOSPHOTYROSINE PROTEIN PHOSPHATASE"/>
    <property type="match status" value="1"/>
</dbReference>
<dbReference type="InterPro" id="IPR002115">
    <property type="entry name" value="Tyr_Pase_low_mol_wt_mml"/>
</dbReference>
<dbReference type="Pfam" id="PF01451">
    <property type="entry name" value="LMWPc"/>
    <property type="match status" value="1"/>
</dbReference>
<dbReference type="FunFam" id="3.40.50.2300:FF:000105">
    <property type="entry name" value="Low molecular weight phosphotyrosine protein"/>
    <property type="match status" value="1"/>
</dbReference>
<evidence type="ECO:0000256" key="4">
    <source>
        <dbReference type="ARBA" id="ARBA00022490"/>
    </source>
</evidence>
<dbReference type="InterPro" id="IPR023485">
    <property type="entry name" value="Ptyr_pPase"/>
</dbReference>
<evidence type="ECO:0000256" key="5">
    <source>
        <dbReference type="ARBA" id="ARBA00022801"/>
    </source>
</evidence>
<name>A0A8K0SYR1_9HYPO</name>
<evidence type="ECO:0000256" key="7">
    <source>
        <dbReference type="ARBA" id="ARBA00051722"/>
    </source>
</evidence>
<dbReference type="Gene3D" id="3.40.50.2300">
    <property type="match status" value="1"/>
</dbReference>
<comment type="catalytic activity">
    <reaction evidence="1">
        <text>a phosphate monoester + H2O = an alcohol + phosphate</text>
        <dbReference type="Rhea" id="RHEA:15017"/>
        <dbReference type="ChEBI" id="CHEBI:15377"/>
        <dbReference type="ChEBI" id="CHEBI:30879"/>
        <dbReference type="ChEBI" id="CHEBI:43474"/>
        <dbReference type="ChEBI" id="CHEBI:67140"/>
        <dbReference type="EC" id="3.1.3.2"/>
    </reaction>
</comment>
<feature type="active site" description="Proton donor" evidence="8">
    <location>
        <position position="232"/>
    </location>
</feature>
<comment type="subcellular location">
    <subcellularLocation>
        <location evidence="2">Cytoplasm</location>
    </subcellularLocation>
</comment>
<feature type="active site" description="Nucleophile" evidence="8">
    <location>
        <position position="112"/>
    </location>
</feature>
<dbReference type="OrthoDB" id="3388at2759"/>
<evidence type="ECO:0000256" key="1">
    <source>
        <dbReference type="ARBA" id="ARBA00000032"/>
    </source>
</evidence>
<dbReference type="SUPFAM" id="SSF52788">
    <property type="entry name" value="Phosphotyrosine protein phosphatases I"/>
    <property type="match status" value="1"/>
</dbReference>
<dbReference type="InterPro" id="IPR050438">
    <property type="entry name" value="LMW_PTPase"/>
</dbReference>
<proteinExistence type="inferred from homology"/>
<feature type="domain" description="Phosphotyrosine protein phosphatase I" evidence="9">
    <location>
        <begin position="106"/>
        <end position="258"/>
    </location>
</feature>
<evidence type="ECO:0000256" key="3">
    <source>
        <dbReference type="ARBA" id="ARBA00011063"/>
    </source>
</evidence>
<accession>A0A8K0SYR1</accession>
<dbReference type="AlphaFoldDB" id="A0A8K0SYR1"/>